<sequence length="157" mass="16961">MSATHKVLFVCTGNTCRSPMAEALFRDAVEDREEFEVASAGVAAYPGSPISGESAAILMERGIESGAFRSQPVTEELLDWATHVFAMTGGHLAALLAEWPEYEDKFYLMCEFVELPGRGIGADVPDPIGMGKRAYEQVAGTFDRAIPTLIALIDQTS</sequence>
<dbReference type="Proteomes" id="UP000557717">
    <property type="component" value="Unassembled WGS sequence"/>
</dbReference>
<dbReference type="SUPFAM" id="SSF52788">
    <property type="entry name" value="Phosphotyrosine protein phosphatases I"/>
    <property type="match status" value="1"/>
</dbReference>
<dbReference type="InterPro" id="IPR050438">
    <property type="entry name" value="LMW_PTPase"/>
</dbReference>
<dbReference type="InterPro" id="IPR023485">
    <property type="entry name" value="Ptyr_pPase"/>
</dbReference>
<evidence type="ECO:0000256" key="3">
    <source>
        <dbReference type="ARBA" id="ARBA00022801"/>
    </source>
</evidence>
<evidence type="ECO:0000256" key="5">
    <source>
        <dbReference type="ARBA" id="ARBA00051722"/>
    </source>
</evidence>
<dbReference type="PANTHER" id="PTHR11717:SF31">
    <property type="entry name" value="LOW MOLECULAR WEIGHT PROTEIN-TYROSINE-PHOSPHATASE ETP-RELATED"/>
    <property type="match status" value="1"/>
</dbReference>
<dbReference type="GO" id="GO:0016853">
    <property type="term" value="F:isomerase activity"/>
    <property type="evidence" value="ECO:0007669"/>
    <property type="project" value="UniProtKB-KW"/>
</dbReference>
<proteinExistence type="inferred from homology"/>
<dbReference type="SMART" id="SM00226">
    <property type="entry name" value="LMWPc"/>
    <property type="match status" value="1"/>
</dbReference>
<dbReference type="Pfam" id="PF01451">
    <property type="entry name" value="LMWPc"/>
    <property type="match status" value="1"/>
</dbReference>
<comment type="similarity">
    <text evidence="1">Belongs to the low molecular weight phosphotyrosine protein phosphatase family.</text>
</comment>
<comment type="caution">
    <text evidence="8">The sequence shown here is derived from an EMBL/GenBank/DDBJ whole genome shotgun (WGS) entry which is preliminary data.</text>
</comment>
<dbReference type="RefSeq" id="WP_246418177.1">
    <property type="nucleotide sequence ID" value="NZ_JACHFD010000024.1"/>
</dbReference>
<organism evidence="8 9">
    <name type="scientific">Haloferula luteola</name>
    <dbReference type="NCBI Taxonomy" id="595692"/>
    <lineage>
        <taxon>Bacteria</taxon>
        <taxon>Pseudomonadati</taxon>
        <taxon>Verrucomicrobiota</taxon>
        <taxon>Verrucomicrobiia</taxon>
        <taxon>Verrucomicrobiales</taxon>
        <taxon>Verrucomicrobiaceae</taxon>
        <taxon>Haloferula</taxon>
    </lineage>
</organism>
<evidence type="ECO:0000313" key="9">
    <source>
        <dbReference type="Proteomes" id="UP000557717"/>
    </source>
</evidence>
<name>A0A840V8G6_9BACT</name>
<dbReference type="CDD" id="cd16344">
    <property type="entry name" value="LMWPAP"/>
    <property type="match status" value="1"/>
</dbReference>
<comment type="catalytic activity">
    <reaction evidence="5">
        <text>O-phospho-L-tyrosyl-[protein] + H2O = L-tyrosyl-[protein] + phosphate</text>
        <dbReference type="Rhea" id="RHEA:10684"/>
        <dbReference type="Rhea" id="RHEA-COMP:10136"/>
        <dbReference type="Rhea" id="RHEA-COMP:20101"/>
        <dbReference type="ChEBI" id="CHEBI:15377"/>
        <dbReference type="ChEBI" id="CHEBI:43474"/>
        <dbReference type="ChEBI" id="CHEBI:46858"/>
        <dbReference type="ChEBI" id="CHEBI:61978"/>
        <dbReference type="EC" id="3.1.3.48"/>
    </reaction>
</comment>
<feature type="domain" description="Phosphotyrosine protein phosphatase I" evidence="7">
    <location>
        <begin position="5"/>
        <end position="152"/>
    </location>
</feature>
<evidence type="ECO:0000256" key="4">
    <source>
        <dbReference type="ARBA" id="ARBA00022912"/>
    </source>
</evidence>
<protein>
    <recommendedName>
        <fullName evidence="2">protein-tyrosine-phosphatase</fullName>
        <ecNumber evidence="2">3.1.3.48</ecNumber>
    </recommendedName>
</protein>
<evidence type="ECO:0000256" key="6">
    <source>
        <dbReference type="PIRSR" id="PIRSR617867-1"/>
    </source>
</evidence>
<evidence type="ECO:0000256" key="2">
    <source>
        <dbReference type="ARBA" id="ARBA00013064"/>
    </source>
</evidence>
<accession>A0A840V8G6</accession>
<dbReference type="InterPro" id="IPR036196">
    <property type="entry name" value="Ptyr_pPase_sf"/>
</dbReference>
<dbReference type="AlphaFoldDB" id="A0A840V8G6"/>
<gene>
    <name evidence="8" type="ORF">HNR46_003602</name>
</gene>
<keyword evidence="8" id="KW-0413">Isomerase</keyword>
<dbReference type="Gene3D" id="3.40.50.2300">
    <property type="match status" value="1"/>
</dbReference>
<feature type="active site" evidence="6">
    <location>
        <position position="17"/>
    </location>
</feature>
<dbReference type="PRINTS" id="PR00719">
    <property type="entry name" value="LMWPTPASE"/>
</dbReference>
<keyword evidence="3 8" id="KW-0378">Hydrolase</keyword>
<keyword evidence="9" id="KW-1185">Reference proteome</keyword>
<dbReference type="GO" id="GO:0004725">
    <property type="term" value="F:protein tyrosine phosphatase activity"/>
    <property type="evidence" value="ECO:0007669"/>
    <property type="project" value="UniProtKB-EC"/>
</dbReference>
<feature type="active site" description="Nucleophile" evidence="6">
    <location>
        <position position="11"/>
    </location>
</feature>
<dbReference type="InterPro" id="IPR017867">
    <property type="entry name" value="Tyr_phospatase_low_mol_wt"/>
</dbReference>
<dbReference type="PANTHER" id="PTHR11717">
    <property type="entry name" value="LOW MOLECULAR WEIGHT PROTEIN TYROSINE PHOSPHATASE"/>
    <property type="match status" value="1"/>
</dbReference>
<dbReference type="EC" id="3.1.3.48" evidence="2"/>
<evidence type="ECO:0000256" key="1">
    <source>
        <dbReference type="ARBA" id="ARBA00011063"/>
    </source>
</evidence>
<reference evidence="8 9" key="1">
    <citation type="submission" date="2020-08" db="EMBL/GenBank/DDBJ databases">
        <title>Genomic Encyclopedia of Type Strains, Phase IV (KMG-IV): sequencing the most valuable type-strain genomes for metagenomic binning, comparative biology and taxonomic classification.</title>
        <authorList>
            <person name="Goeker M."/>
        </authorList>
    </citation>
    <scope>NUCLEOTIDE SEQUENCE [LARGE SCALE GENOMIC DNA]</scope>
    <source>
        <strain evidence="8 9">YC6886</strain>
    </source>
</reference>
<evidence type="ECO:0000313" key="8">
    <source>
        <dbReference type="EMBL" id="MBB5353346.1"/>
    </source>
</evidence>
<dbReference type="EMBL" id="JACHFD010000024">
    <property type="protein sequence ID" value="MBB5353346.1"/>
    <property type="molecule type" value="Genomic_DNA"/>
</dbReference>
<feature type="active site" description="Proton donor" evidence="6">
    <location>
        <position position="126"/>
    </location>
</feature>
<keyword evidence="4" id="KW-0904">Protein phosphatase</keyword>
<evidence type="ECO:0000259" key="7">
    <source>
        <dbReference type="SMART" id="SM00226"/>
    </source>
</evidence>